<evidence type="ECO:0000256" key="5">
    <source>
        <dbReference type="ARBA" id="ARBA00022801"/>
    </source>
</evidence>
<comment type="similarity">
    <text evidence="2 9">Belongs to the glycosyl hydrolase 28 family.</text>
</comment>
<keyword evidence="3" id="KW-0134">Cell wall</keyword>
<dbReference type="SUPFAM" id="SSF51126">
    <property type="entry name" value="Pectin lyase-like"/>
    <property type="match status" value="1"/>
</dbReference>
<evidence type="ECO:0000256" key="1">
    <source>
        <dbReference type="ARBA" id="ARBA00004191"/>
    </source>
</evidence>
<evidence type="ECO:0000256" key="10">
    <source>
        <dbReference type="SAM" id="SignalP"/>
    </source>
</evidence>
<dbReference type="OrthoDB" id="187139at2759"/>
<dbReference type="Pfam" id="PF00295">
    <property type="entry name" value="Glyco_hydro_28"/>
    <property type="match status" value="1"/>
</dbReference>
<dbReference type="PROSITE" id="PS00502">
    <property type="entry name" value="POLYGALACTURONASE"/>
    <property type="match status" value="1"/>
</dbReference>
<evidence type="ECO:0000313" key="11">
    <source>
        <dbReference type="EMBL" id="CAA7016825.1"/>
    </source>
</evidence>
<evidence type="ECO:0000256" key="7">
    <source>
        <dbReference type="ARBA" id="ARBA00023316"/>
    </source>
</evidence>
<evidence type="ECO:0000256" key="4">
    <source>
        <dbReference type="ARBA" id="ARBA00022525"/>
    </source>
</evidence>
<feature type="signal peptide" evidence="10">
    <location>
        <begin position="1"/>
        <end position="21"/>
    </location>
</feature>
<dbReference type="GO" id="GO:0071555">
    <property type="term" value="P:cell wall organization"/>
    <property type="evidence" value="ECO:0007669"/>
    <property type="project" value="UniProtKB-KW"/>
</dbReference>
<evidence type="ECO:0000256" key="3">
    <source>
        <dbReference type="ARBA" id="ARBA00022512"/>
    </source>
</evidence>
<reference evidence="11" key="1">
    <citation type="submission" date="2020-01" db="EMBL/GenBank/DDBJ databases">
        <authorList>
            <person name="Mishra B."/>
        </authorList>
    </citation>
    <scope>NUCLEOTIDE SEQUENCE [LARGE SCALE GENOMIC DNA]</scope>
</reference>
<evidence type="ECO:0000256" key="2">
    <source>
        <dbReference type="ARBA" id="ARBA00008834"/>
    </source>
</evidence>
<dbReference type="EMBL" id="CACVBM020000255">
    <property type="protein sequence ID" value="CAA7016825.1"/>
    <property type="molecule type" value="Genomic_DNA"/>
</dbReference>
<dbReference type="GO" id="GO:0005975">
    <property type="term" value="P:carbohydrate metabolic process"/>
    <property type="evidence" value="ECO:0007669"/>
    <property type="project" value="InterPro"/>
</dbReference>
<dbReference type="FunFam" id="2.160.20.10:FF:000004">
    <property type="entry name" value="Pectin lyase-like superfamily protein"/>
    <property type="match status" value="1"/>
</dbReference>
<dbReference type="Proteomes" id="UP000467841">
    <property type="component" value="Unassembled WGS sequence"/>
</dbReference>
<dbReference type="InterPro" id="IPR012334">
    <property type="entry name" value="Pectin_lyas_fold"/>
</dbReference>
<comment type="subcellular location">
    <subcellularLocation>
        <location evidence="1">Secreted</location>
        <location evidence="1">Cell wall</location>
    </subcellularLocation>
</comment>
<keyword evidence="7" id="KW-0961">Cell wall biogenesis/degradation</keyword>
<keyword evidence="6 9" id="KW-0326">Glycosidase</keyword>
<dbReference type="Gene3D" id="2.160.20.10">
    <property type="entry name" value="Single-stranded right-handed beta-helix, Pectin lyase-like"/>
    <property type="match status" value="1"/>
</dbReference>
<feature type="chain" id="PRO_5025649387" description="Pectate lyase superfamily protein domain-containing protein" evidence="10">
    <location>
        <begin position="22"/>
        <end position="407"/>
    </location>
</feature>
<dbReference type="PANTHER" id="PTHR31375">
    <property type="match status" value="1"/>
</dbReference>
<gene>
    <name evidence="11" type="ORF">MERR_LOCUS4060</name>
</gene>
<comment type="caution">
    <text evidence="11">The sequence shown here is derived from an EMBL/GenBank/DDBJ whole genome shotgun (WGS) entry which is preliminary data.</text>
</comment>
<evidence type="ECO:0000256" key="6">
    <source>
        <dbReference type="ARBA" id="ARBA00023295"/>
    </source>
</evidence>
<accession>A0A6D2HM34</accession>
<name>A0A6D2HM34_9BRAS</name>
<dbReference type="InterPro" id="IPR006626">
    <property type="entry name" value="PbH1"/>
</dbReference>
<dbReference type="SMART" id="SM00710">
    <property type="entry name" value="PbH1"/>
    <property type="match status" value="6"/>
</dbReference>
<dbReference type="AlphaFoldDB" id="A0A6D2HM34"/>
<keyword evidence="10" id="KW-0732">Signal</keyword>
<dbReference type="InterPro" id="IPR011050">
    <property type="entry name" value="Pectin_lyase_fold/virulence"/>
</dbReference>
<dbReference type="GO" id="GO:0004650">
    <property type="term" value="F:polygalacturonase activity"/>
    <property type="evidence" value="ECO:0007669"/>
    <property type="project" value="InterPro"/>
</dbReference>
<feature type="active site" evidence="8">
    <location>
        <position position="249"/>
    </location>
</feature>
<organism evidence="11 12">
    <name type="scientific">Microthlaspi erraticum</name>
    <dbReference type="NCBI Taxonomy" id="1685480"/>
    <lineage>
        <taxon>Eukaryota</taxon>
        <taxon>Viridiplantae</taxon>
        <taxon>Streptophyta</taxon>
        <taxon>Embryophyta</taxon>
        <taxon>Tracheophyta</taxon>
        <taxon>Spermatophyta</taxon>
        <taxon>Magnoliopsida</taxon>
        <taxon>eudicotyledons</taxon>
        <taxon>Gunneridae</taxon>
        <taxon>Pentapetalae</taxon>
        <taxon>rosids</taxon>
        <taxon>malvids</taxon>
        <taxon>Brassicales</taxon>
        <taxon>Brassicaceae</taxon>
        <taxon>Coluteocarpeae</taxon>
        <taxon>Microthlaspi</taxon>
    </lineage>
</organism>
<keyword evidence="12" id="KW-1185">Reference proteome</keyword>
<sequence>MVSRFWISCASSLIFFLAVSSAPTNEHSVQGQLFDVRNYGAGVDGRRNNAFAFAKAWKAACQWSGGRSTVYVPPGRFYLHQVTFSGPCKGPVTFLIKGTLLAPRSPNAFKRDAWIIFQYVDYLTVTGGGLLDGQGSYSWTLNDCHKSPRCRPLAMSIGFAFVKHSKINGLHSINSKMGHFNFFSVEDFNVTDVTVTAPGNSPNTDGIKIGKSKDMHITNVTIGTGDDCIAILDGTSNLVISDVRCGPGHGISVGSLGKYSGEKNVEGLTVRNSVFNGTTIGLRIKTWAKSISTITVSNFLYENIRMINVGNPIVIDQQYCPHGLCDSPGKYASHVQIKDVKYHKIWGTSTSREALKMQCSRTFPCQGIVLSDINLSYNGRDGLVTALCENVRGSVFGKNVPDNCRML</sequence>
<dbReference type="InterPro" id="IPR000743">
    <property type="entry name" value="Glyco_hydro_28"/>
</dbReference>
<evidence type="ECO:0000313" key="12">
    <source>
        <dbReference type="Proteomes" id="UP000467841"/>
    </source>
</evidence>
<evidence type="ECO:0000256" key="9">
    <source>
        <dbReference type="RuleBase" id="RU361169"/>
    </source>
</evidence>
<keyword evidence="4" id="KW-0964">Secreted</keyword>
<evidence type="ECO:0008006" key="13">
    <source>
        <dbReference type="Google" id="ProtNLM"/>
    </source>
</evidence>
<evidence type="ECO:0000256" key="8">
    <source>
        <dbReference type="PROSITE-ProRule" id="PRU10052"/>
    </source>
</evidence>
<protein>
    <recommendedName>
        <fullName evidence="13">Pectate lyase superfamily protein domain-containing protein</fullName>
    </recommendedName>
</protein>
<proteinExistence type="inferred from homology"/>
<keyword evidence="5 9" id="KW-0378">Hydrolase</keyword>